<dbReference type="InterPro" id="IPR038136">
    <property type="entry name" value="CofD-like_dom_sf"/>
</dbReference>
<organism evidence="3 4">
    <name type="scientific">Quadrisphaera granulorum</name>
    <dbReference type="NCBI Taxonomy" id="317664"/>
    <lineage>
        <taxon>Bacteria</taxon>
        <taxon>Bacillati</taxon>
        <taxon>Actinomycetota</taxon>
        <taxon>Actinomycetes</taxon>
        <taxon>Kineosporiales</taxon>
        <taxon>Kineosporiaceae</taxon>
        <taxon>Quadrisphaera</taxon>
    </lineage>
</organism>
<comment type="function">
    <text evidence="2">Required for morphogenesis under gluconeogenic growth conditions.</text>
</comment>
<dbReference type="AlphaFoldDB" id="A0A316AKU9"/>
<accession>A0A316AKU9</accession>
<dbReference type="RefSeq" id="WP_170131559.1">
    <property type="nucleotide sequence ID" value="NZ_QGDQ01000022.1"/>
</dbReference>
<dbReference type="Pfam" id="PF01933">
    <property type="entry name" value="CofD"/>
    <property type="match status" value="1"/>
</dbReference>
<proteinExistence type="inferred from homology"/>
<keyword evidence="4" id="KW-1185">Reference proteome</keyword>
<sequence length="336" mass="35259">MRPGVAPGAGLSAGLQPGTGPAVVACGGGHGLSASLQALRHLSDRITAVVTVADDGGSSGRLREELGIMPPGDLRMALAALCDDTEWGRTWRDVLQHRFTSEGPLAGHAVGNLLIAALWQRLGDSVEGLDLVGRLLGARGRVLPMSSVPLDIEADVRVSGGRSSPPRVELVRGQAAVATTRGTVEEVRLLPADPPARPEVVEAVRAADWVVLGPGSWFTSVMPHLLVPDLAAALRETPARRCLVLNLVSERNETRGLSPAAHVRALTAHARGLRFDVVLADPSAVEDVEELAAAAEEAGARLVLRQVRRGRTAVHDPLRLAAAMRDVLEGSWGDVA</sequence>
<dbReference type="Gene3D" id="3.40.50.10680">
    <property type="entry name" value="CofD-like domains"/>
    <property type="match status" value="1"/>
</dbReference>
<dbReference type="InterPro" id="IPR002882">
    <property type="entry name" value="CofD"/>
</dbReference>
<comment type="similarity">
    <text evidence="2">Belongs to the gluconeogenesis factor family.</text>
</comment>
<gene>
    <name evidence="3" type="ORF">BXY45_12222</name>
</gene>
<dbReference type="Proteomes" id="UP000245469">
    <property type="component" value="Unassembled WGS sequence"/>
</dbReference>
<evidence type="ECO:0000313" key="4">
    <source>
        <dbReference type="Proteomes" id="UP000245469"/>
    </source>
</evidence>
<dbReference type="SUPFAM" id="SSF142338">
    <property type="entry name" value="CofD-like"/>
    <property type="match status" value="1"/>
</dbReference>
<dbReference type="CDD" id="cd07187">
    <property type="entry name" value="YvcK_like"/>
    <property type="match status" value="1"/>
</dbReference>
<comment type="subcellular location">
    <subcellularLocation>
        <location evidence="2">Cytoplasm</location>
    </subcellularLocation>
</comment>
<comment type="caution">
    <text evidence="3">The sequence shown here is derived from an EMBL/GenBank/DDBJ whole genome shotgun (WGS) entry which is preliminary data.</text>
</comment>
<evidence type="ECO:0000256" key="2">
    <source>
        <dbReference type="HAMAP-Rule" id="MF_00973"/>
    </source>
</evidence>
<dbReference type="PANTHER" id="PTHR30135">
    <property type="entry name" value="UNCHARACTERIZED PROTEIN YVCK-RELATED"/>
    <property type="match status" value="1"/>
</dbReference>
<dbReference type="InterPro" id="IPR010119">
    <property type="entry name" value="Gluconeogen_factor"/>
</dbReference>
<keyword evidence="1 2" id="KW-0963">Cytoplasm</keyword>
<dbReference type="GO" id="GO:0008360">
    <property type="term" value="P:regulation of cell shape"/>
    <property type="evidence" value="ECO:0007669"/>
    <property type="project" value="UniProtKB-UniRule"/>
</dbReference>
<evidence type="ECO:0000256" key="1">
    <source>
        <dbReference type="ARBA" id="ARBA00022490"/>
    </source>
</evidence>
<dbReference type="NCBIfam" id="TIGR01826">
    <property type="entry name" value="CofD_related"/>
    <property type="match status" value="1"/>
</dbReference>
<dbReference type="GO" id="GO:0005737">
    <property type="term" value="C:cytoplasm"/>
    <property type="evidence" value="ECO:0007669"/>
    <property type="project" value="UniProtKB-SubCell"/>
</dbReference>
<dbReference type="EMBL" id="QGDQ01000022">
    <property type="protein sequence ID" value="PWJ50647.1"/>
    <property type="molecule type" value="Genomic_DNA"/>
</dbReference>
<dbReference type="PANTHER" id="PTHR30135:SF3">
    <property type="entry name" value="GLUCONEOGENESIS FACTOR-RELATED"/>
    <property type="match status" value="1"/>
</dbReference>
<dbReference type="HAMAP" id="MF_00973">
    <property type="entry name" value="Gluconeogen_factor"/>
    <property type="match status" value="1"/>
</dbReference>
<protein>
    <recommendedName>
        <fullName evidence="2">Putative gluconeogenesis factor</fullName>
    </recommendedName>
</protein>
<name>A0A316AKU9_9ACTN</name>
<reference evidence="3 4" key="1">
    <citation type="submission" date="2018-03" db="EMBL/GenBank/DDBJ databases">
        <title>Genomic Encyclopedia of Archaeal and Bacterial Type Strains, Phase II (KMG-II): from individual species to whole genera.</title>
        <authorList>
            <person name="Goeker M."/>
        </authorList>
    </citation>
    <scope>NUCLEOTIDE SEQUENCE [LARGE SCALE GENOMIC DNA]</scope>
    <source>
        <strain evidence="3 4">DSM 44889</strain>
    </source>
</reference>
<dbReference type="GO" id="GO:0043743">
    <property type="term" value="F:LPPG:FO 2-phospho-L-lactate transferase activity"/>
    <property type="evidence" value="ECO:0007669"/>
    <property type="project" value="InterPro"/>
</dbReference>
<dbReference type="PROSITE" id="PS51257">
    <property type="entry name" value="PROKAR_LIPOPROTEIN"/>
    <property type="match status" value="1"/>
</dbReference>
<evidence type="ECO:0000313" key="3">
    <source>
        <dbReference type="EMBL" id="PWJ50647.1"/>
    </source>
</evidence>